<keyword evidence="2" id="KW-1185">Reference proteome</keyword>
<name>A0A9J5Z0B7_SOLCO</name>
<evidence type="ECO:0000313" key="1">
    <source>
        <dbReference type="EMBL" id="KAG5604550.1"/>
    </source>
</evidence>
<protein>
    <submittedName>
        <fullName evidence="1">Uncharacterized protein</fullName>
    </submittedName>
</protein>
<comment type="caution">
    <text evidence="1">The sequence shown here is derived from an EMBL/GenBank/DDBJ whole genome shotgun (WGS) entry which is preliminary data.</text>
</comment>
<organism evidence="1 2">
    <name type="scientific">Solanum commersonii</name>
    <name type="common">Commerson's wild potato</name>
    <name type="synonym">Commerson's nightshade</name>
    <dbReference type="NCBI Taxonomy" id="4109"/>
    <lineage>
        <taxon>Eukaryota</taxon>
        <taxon>Viridiplantae</taxon>
        <taxon>Streptophyta</taxon>
        <taxon>Embryophyta</taxon>
        <taxon>Tracheophyta</taxon>
        <taxon>Spermatophyta</taxon>
        <taxon>Magnoliopsida</taxon>
        <taxon>eudicotyledons</taxon>
        <taxon>Gunneridae</taxon>
        <taxon>Pentapetalae</taxon>
        <taxon>asterids</taxon>
        <taxon>lamiids</taxon>
        <taxon>Solanales</taxon>
        <taxon>Solanaceae</taxon>
        <taxon>Solanoideae</taxon>
        <taxon>Solaneae</taxon>
        <taxon>Solanum</taxon>
    </lineage>
</organism>
<accession>A0A9J5Z0B7</accession>
<evidence type="ECO:0000313" key="2">
    <source>
        <dbReference type="Proteomes" id="UP000824120"/>
    </source>
</evidence>
<proteinExistence type="predicted"/>
<gene>
    <name evidence="1" type="ORF">H5410_026042</name>
</gene>
<reference evidence="1 2" key="1">
    <citation type="submission" date="2020-09" db="EMBL/GenBank/DDBJ databases">
        <title>De no assembly of potato wild relative species, Solanum commersonii.</title>
        <authorList>
            <person name="Cho K."/>
        </authorList>
    </citation>
    <scope>NUCLEOTIDE SEQUENCE [LARGE SCALE GENOMIC DNA]</scope>
    <source>
        <strain evidence="1">LZ3.2</strain>
        <tissue evidence="1">Leaf</tissue>
    </source>
</reference>
<dbReference type="Proteomes" id="UP000824120">
    <property type="component" value="Chromosome 5"/>
</dbReference>
<dbReference type="EMBL" id="JACXVP010000005">
    <property type="protein sequence ID" value="KAG5604550.1"/>
    <property type="molecule type" value="Genomic_DNA"/>
</dbReference>
<sequence length="87" mass="10557">MARNFDLKGRPFESQLDLIEHEETKQKPNVKMALEVYDRREYAMERWRIVPTCTRWIVTIFQRHILEKQKRLLVAVVNCFLEARPKV</sequence>
<dbReference type="AlphaFoldDB" id="A0A9J5Z0B7"/>